<keyword evidence="10 14" id="KW-0408">Iron</keyword>
<evidence type="ECO:0000256" key="5">
    <source>
        <dbReference type="ARBA" id="ARBA00022485"/>
    </source>
</evidence>
<feature type="binding site" evidence="15">
    <location>
        <position position="171"/>
    </location>
    <ligand>
        <name>S-adenosyl-L-methionine</name>
        <dbReference type="ChEBI" id="CHEBI:59789"/>
        <label>2</label>
    </ligand>
</feature>
<dbReference type="Gene3D" id="3.20.20.70">
    <property type="entry name" value="Aldolase class I"/>
    <property type="match status" value="1"/>
</dbReference>
<evidence type="ECO:0000313" key="19">
    <source>
        <dbReference type="Proteomes" id="UP000011910"/>
    </source>
</evidence>
<dbReference type="InterPro" id="IPR034505">
    <property type="entry name" value="Coproporphyrinogen-III_oxidase"/>
</dbReference>
<dbReference type="GO" id="GO:0005737">
    <property type="term" value="C:cytoplasm"/>
    <property type="evidence" value="ECO:0007669"/>
    <property type="project" value="UniProtKB-SubCell"/>
</dbReference>
<comment type="cofactor">
    <cofactor evidence="14 16">
        <name>[4Fe-4S] cluster</name>
        <dbReference type="ChEBI" id="CHEBI:49883"/>
    </cofactor>
    <text evidence="14 16">Binds 1 [4Fe-4S] cluster. The cluster is coordinated with 3 cysteines and an exchangeable S-adenosyl-L-methionine.</text>
</comment>
<feature type="binding site" evidence="16">
    <location>
        <position position="60"/>
    </location>
    <ligand>
        <name>[4Fe-4S] cluster</name>
        <dbReference type="ChEBI" id="CHEBI:49883"/>
        <note>4Fe-4S-S-AdoMet</note>
    </ligand>
</feature>
<dbReference type="InterPro" id="IPR007197">
    <property type="entry name" value="rSAM"/>
</dbReference>
<feature type="binding site" evidence="15">
    <location>
        <position position="242"/>
    </location>
    <ligand>
        <name>S-adenosyl-L-methionine</name>
        <dbReference type="ChEBI" id="CHEBI:59789"/>
        <label>2</label>
    </ligand>
</feature>
<dbReference type="UniPathway" id="UPA00251">
    <property type="reaction ID" value="UER00323"/>
</dbReference>
<dbReference type="eggNOG" id="COG0635">
    <property type="taxonomic scope" value="Bacteria"/>
</dbReference>
<evidence type="ECO:0000256" key="3">
    <source>
        <dbReference type="ARBA" id="ARBA00005493"/>
    </source>
</evidence>
<dbReference type="PANTHER" id="PTHR13932">
    <property type="entry name" value="COPROPORPHYRINIGEN III OXIDASE"/>
    <property type="match status" value="1"/>
</dbReference>
<dbReference type="SFLD" id="SFLDG01082">
    <property type="entry name" value="B12-binding_domain_containing"/>
    <property type="match status" value="1"/>
</dbReference>
<keyword evidence="9 14" id="KW-0560">Oxidoreductase</keyword>
<feature type="binding site" evidence="15">
    <location>
        <begin position="66"/>
        <end position="68"/>
    </location>
    <ligand>
        <name>S-adenosyl-L-methionine</name>
        <dbReference type="ChEBI" id="CHEBI:59789"/>
        <label>2</label>
    </ligand>
</feature>
<evidence type="ECO:0000313" key="18">
    <source>
        <dbReference type="EMBL" id="EMR04423.1"/>
    </source>
</evidence>
<feature type="binding site" evidence="15">
    <location>
        <begin position="112"/>
        <end position="113"/>
    </location>
    <ligand>
        <name>S-adenosyl-L-methionine</name>
        <dbReference type="ChEBI" id="CHEBI:59789"/>
        <label>2</label>
    </ligand>
</feature>
<accession>M7N735</accession>
<dbReference type="Gene3D" id="1.10.10.920">
    <property type="match status" value="1"/>
</dbReference>
<evidence type="ECO:0000256" key="10">
    <source>
        <dbReference type="ARBA" id="ARBA00023004"/>
    </source>
</evidence>
<keyword evidence="7 14" id="KW-0949">S-adenosyl-L-methionine</keyword>
<evidence type="ECO:0000256" key="2">
    <source>
        <dbReference type="ARBA" id="ARBA00004785"/>
    </source>
</evidence>
<proteinExistence type="inferred from homology"/>
<evidence type="ECO:0000256" key="12">
    <source>
        <dbReference type="ARBA" id="ARBA00023244"/>
    </source>
</evidence>
<dbReference type="RefSeq" id="WP_009193864.1">
    <property type="nucleotide sequence ID" value="NZ_AODQ01000006.1"/>
</dbReference>
<keyword evidence="12 14" id="KW-0627">Porphyrin biosynthesis</keyword>
<comment type="catalytic activity">
    <reaction evidence="13 14">
        <text>coproporphyrinogen III + 2 S-adenosyl-L-methionine = protoporphyrinogen IX + 2 5'-deoxyadenosine + 2 L-methionine + 2 CO2</text>
        <dbReference type="Rhea" id="RHEA:15425"/>
        <dbReference type="ChEBI" id="CHEBI:16526"/>
        <dbReference type="ChEBI" id="CHEBI:17319"/>
        <dbReference type="ChEBI" id="CHEBI:57307"/>
        <dbReference type="ChEBI" id="CHEBI:57309"/>
        <dbReference type="ChEBI" id="CHEBI:57844"/>
        <dbReference type="ChEBI" id="CHEBI:59789"/>
        <dbReference type="EC" id="1.3.98.3"/>
    </reaction>
</comment>
<evidence type="ECO:0000256" key="4">
    <source>
        <dbReference type="ARBA" id="ARBA00011245"/>
    </source>
</evidence>
<dbReference type="GO" id="GO:0006782">
    <property type="term" value="P:protoporphyrinogen IX biosynthetic process"/>
    <property type="evidence" value="ECO:0007669"/>
    <property type="project" value="UniProtKB-UniPathway"/>
</dbReference>
<dbReference type="GO" id="GO:0004109">
    <property type="term" value="F:coproporphyrinogen oxidase activity"/>
    <property type="evidence" value="ECO:0007669"/>
    <property type="project" value="InterPro"/>
</dbReference>
<keyword evidence="6 14" id="KW-0963">Cytoplasm</keyword>
<evidence type="ECO:0000256" key="14">
    <source>
        <dbReference type="PIRNR" id="PIRNR000167"/>
    </source>
</evidence>
<evidence type="ECO:0000256" key="16">
    <source>
        <dbReference type="PIRSR" id="PIRSR000167-2"/>
    </source>
</evidence>
<feature type="binding site" evidence="16">
    <location>
        <position position="67"/>
    </location>
    <ligand>
        <name>[4Fe-4S] cluster</name>
        <dbReference type="ChEBI" id="CHEBI:49883"/>
        <note>4Fe-4S-S-AdoMet</note>
    </ligand>
</feature>
<comment type="subcellular location">
    <subcellularLocation>
        <location evidence="1 14">Cytoplasm</location>
    </subcellularLocation>
</comment>
<dbReference type="NCBIfam" id="TIGR00538">
    <property type="entry name" value="hemN"/>
    <property type="match status" value="1"/>
</dbReference>
<feature type="binding site" evidence="15">
    <location>
        <position position="111"/>
    </location>
    <ligand>
        <name>S-adenosyl-L-methionine</name>
        <dbReference type="ChEBI" id="CHEBI:59789"/>
        <label>1</label>
    </ligand>
</feature>
<gene>
    <name evidence="18" type="primary">hemN_1</name>
    <name evidence="18" type="ORF">ADICEAN_00457</name>
</gene>
<dbReference type="SFLD" id="SFLDG01065">
    <property type="entry name" value="anaerobic_coproporphyrinogen-I"/>
    <property type="match status" value="1"/>
</dbReference>
<dbReference type="InterPro" id="IPR013785">
    <property type="entry name" value="Aldolase_TIM"/>
</dbReference>
<feature type="binding site" evidence="16">
    <location>
        <position position="64"/>
    </location>
    <ligand>
        <name>[4Fe-4S] cluster</name>
        <dbReference type="ChEBI" id="CHEBI:49883"/>
        <note>4Fe-4S-S-AdoMet</note>
    </ligand>
</feature>
<feature type="binding site" evidence="15">
    <location>
        <position position="144"/>
    </location>
    <ligand>
        <name>S-adenosyl-L-methionine</name>
        <dbReference type="ChEBI" id="CHEBI:59789"/>
        <label>1</label>
    </ligand>
</feature>
<name>M7N735_9BACT</name>
<keyword evidence="5 14" id="KW-0004">4Fe-4S</keyword>
<feature type="binding site" evidence="15">
    <location>
        <position position="328"/>
    </location>
    <ligand>
        <name>S-adenosyl-L-methionine</name>
        <dbReference type="ChEBI" id="CHEBI:59789"/>
        <label>1</label>
    </ligand>
</feature>
<dbReference type="STRING" id="1279009.ADICEAN_00457"/>
<dbReference type="PANTHER" id="PTHR13932:SF6">
    <property type="entry name" value="OXYGEN-INDEPENDENT COPROPORPHYRINOGEN III OXIDASE"/>
    <property type="match status" value="1"/>
</dbReference>
<dbReference type="OrthoDB" id="9808022at2"/>
<keyword evidence="11 14" id="KW-0411">Iron-sulfur</keyword>
<comment type="subunit">
    <text evidence="4">Monomer.</text>
</comment>
<keyword evidence="8 14" id="KW-0479">Metal-binding</keyword>
<reference evidence="18 19" key="1">
    <citation type="journal article" date="2013" name="Genome Announc.">
        <title>Draft Genome Sequence of Cesiribacter andamanensis Strain AMV16T, Isolated from a Soil Sample from a Mud Volcano in the Andaman Islands, India.</title>
        <authorList>
            <person name="Shivaji S."/>
            <person name="Ara S."/>
            <person name="Begum Z."/>
            <person name="Srinivas T.N."/>
            <person name="Singh A."/>
            <person name="Kumar Pinnaka A."/>
        </authorList>
    </citation>
    <scope>NUCLEOTIDE SEQUENCE [LARGE SCALE GENOMIC DNA]</scope>
    <source>
        <strain evidence="18 19">AMV16</strain>
    </source>
</reference>
<evidence type="ECO:0000256" key="13">
    <source>
        <dbReference type="ARBA" id="ARBA00048321"/>
    </source>
</evidence>
<dbReference type="InterPro" id="IPR004558">
    <property type="entry name" value="Coprogen_oxidase_HemN"/>
</dbReference>
<protein>
    <recommendedName>
        <fullName evidence="14">Coproporphyrinogen-III oxidase</fullName>
        <ecNumber evidence="14">1.3.98.3</ecNumber>
    </recommendedName>
</protein>
<dbReference type="SUPFAM" id="SSF102114">
    <property type="entry name" value="Radical SAM enzymes"/>
    <property type="match status" value="1"/>
</dbReference>
<organism evidence="18 19">
    <name type="scientific">Cesiribacter andamanensis AMV16</name>
    <dbReference type="NCBI Taxonomy" id="1279009"/>
    <lineage>
        <taxon>Bacteria</taxon>
        <taxon>Pseudomonadati</taxon>
        <taxon>Bacteroidota</taxon>
        <taxon>Cytophagia</taxon>
        <taxon>Cytophagales</taxon>
        <taxon>Cesiribacteraceae</taxon>
        <taxon>Cesiribacter</taxon>
    </lineage>
</organism>
<dbReference type="GO" id="GO:0051539">
    <property type="term" value="F:4 iron, 4 sulfur cluster binding"/>
    <property type="evidence" value="ECO:0007669"/>
    <property type="project" value="UniProtKB-KW"/>
</dbReference>
<feature type="binding site" evidence="15">
    <location>
        <position position="183"/>
    </location>
    <ligand>
        <name>S-adenosyl-L-methionine</name>
        <dbReference type="ChEBI" id="CHEBI:59789"/>
        <label>2</label>
    </ligand>
</feature>
<evidence type="ECO:0000256" key="7">
    <source>
        <dbReference type="ARBA" id="ARBA00022691"/>
    </source>
</evidence>
<feature type="domain" description="Radical SAM core" evidence="17">
    <location>
        <begin position="45"/>
        <end position="282"/>
    </location>
</feature>
<dbReference type="EMBL" id="AODQ01000006">
    <property type="protein sequence ID" value="EMR04423.1"/>
    <property type="molecule type" value="Genomic_DNA"/>
</dbReference>
<evidence type="ECO:0000259" key="17">
    <source>
        <dbReference type="PROSITE" id="PS51918"/>
    </source>
</evidence>
<evidence type="ECO:0000256" key="9">
    <source>
        <dbReference type="ARBA" id="ARBA00023002"/>
    </source>
</evidence>
<comment type="caution">
    <text evidence="18">The sequence shown here is derived from an EMBL/GenBank/DDBJ whole genome shotgun (WGS) entry which is preliminary data.</text>
</comment>
<dbReference type="SMART" id="SM00729">
    <property type="entry name" value="Elp3"/>
    <property type="match status" value="1"/>
</dbReference>
<dbReference type="Pfam" id="PF04055">
    <property type="entry name" value="Radical_SAM"/>
    <property type="match status" value="1"/>
</dbReference>
<comment type="similarity">
    <text evidence="3 14">Belongs to the anaerobic coproporphyrinogen-III oxidase family.</text>
</comment>
<dbReference type="Proteomes" id="UP000011910">
    <property type="component" value="Unassembled WGS sequence"/>
</dbReference>
<dbReference type="InterPro" id="IPR058240">
    <property type="entry name" value="rSAM_sf"/>
</dbReference>
<evidence type="ECO:0000256" key="1">
    <source>
        <dbReference type="ARBA" id="ARBA00004496"/>
    </source>
</evidence>
<evidence type="ECO:0000256" key="8">
    <source>
        <dbReference type="ARBA" id="ARBA00022723"/>
    </source>
</evidence>
<evidence type="ECO:0000256" key="6">
    <source>
        <dbReference type="ARBA" id="ARBA00022490"/>
    </source>
</evidence>
<dbReference type="GO" id="GO:0051989">
    <property type="term" value="F:coproporphyrinogen dehydrogenase activity"/>
    <property type="evidence" value="ECO:0007669"/>
    <property type="project" value="UniProtKB-EC"/>
</dbReference>
<dbReference type="InterPro" id="IPR006638">
    <property type="entry name" value="Elp3/MiaA/NifB-like_rSAM"/>
</dbReference>
<sequence>MNIQLIRKYNVPGPRYTSYPTVPYWNEVPPTEEEWKREVKGAFDDSQEQGISLYLHLPFCEKLCTYCGCNKRITINHTVEDPYITALLQEWALYLALFGRKPLIRELHLGGGTPTFFSPHNLRRLIKGITAGATVAEGAEFSFEGHPNNTTEQHLQTLYDLGFRRVSFGIQDFDPQVQAIINRIQPYENVLRVTEQARRIGYTSINYDLIYGLPLQTAKSVGKTIAMVNTLRPDRIAFYSYAHVPWTSPGQRRYTEADLPSDEVKRGLYEMGKEMFEQQGYTEIGMDHFALADDALSIASRQGNLHRNFMGYSTSQTRLMVGLGCSSISDTWTAFGQNLKKVEDYQDAVKEGRFPIFKGHLLNREDLVLRQHILNLMCRLQTKWEGSEQKTFSLLDAKARLSELAEDGLIRIEGDSVQVLEHAKPFVRNVCMALDARLWRNKPTTQIFSKTI</sequence>
<feature type="binding site" evidence="15">
    <location>
        <position position="208"/>
    </location>
    <ligand>
        <name>S-adenosyl-L-methionine</name>
        <dbReference type="ChEBI" id="CHEBI:59789"/>
        <label>2</label>
    </ligand>
</feature>
<dbReference type="PIRSF" id="PIRSF000167">
    <property type="entry name" value="HemN"/>
    <property type="match status" value="1"/>
</dbReference>
<dbReference type="GO" id="GO:0046872">
    <property type="term" value="F:metal ion binding"/>
    <property type="evidence" value="ECO:0007669"/>
    <property type="project" value="UniProtKB-KW"/>
</dbReference>
<evidence type="ECO:0000256" key="11">
    <source>
        <dbReference type="ARBA" id="ARBA00023014"/>
    </source>
</evidence>
<dbReference type="AlphaFoldDB" id="M7N735"/>
<dbReference type="PATRIC" id="fig|1279009.4.peg.463"/>
<dbReference type="EC" id="1.3.98.3" evidence="14"/>
<dbReference type="SFLD" id="SFLDS00029">
    <property type="entry name" value="Radical_SAM"/>
    <property type="match status" value="1"/>
</dbReference>
<comment type="pathway">
    <text evidence="2 14">Porphyrin-containing compound metabolism; protoporphyrin-IX biosynthesis; protoporphyrinogen-IX from coproporphyrinogen-III (AdoMet route): step 1/1.</text>
</comment>
<feature type="binding site" evidence="15">
    <location>
        <position position="54"/>
    </location>
    <ligand>
        <name>S-adenosyl-L-methionine</name>
        <dbReference type="ChEBI" id="CHEBI:59789"/>
        <label>1</label>
    </ligand>
</feature>
<dbReference type="PROSITE" id="PS51918">
    <property type="entry name" value="RADICAL_SAM"/>
    <property type="match status" value="1"/>
</dbReference>
<keyword evidence="19" id="KW-1185">Reference proteome</keyword>
<evidence type="ECO:0000256" key="15">
    <source>
        <dbReference type="PIRSR" id="PIRSR000167-1"/>
    </source>
</evidence>